<dbReference type="PANTHER" id="PTHR24302">
    <property type="entry name" value="CYTOCHROME P450 FAMILY 3"/>
    <property type="match status" value="1"/>
</dbReference>
<dbReference type="InterPro" id="IPR050705">
    <property type="entry name" value="Cytochrome_P450_3A"/>
</dbReference>
<protein>
    <recommendedName>
        <fullName evidence="18">Cytochrome</fullName>
    </recommendedName>
</protein>
<keyword evidence="10 14" id="KW-0408">Iron</keyword>
<evidence type="ECO:0000256" key="11">
    <source>
        <dbReference type="ARBA" id="ARBA00023033"/>
    </source>
</evidence>
<evidence type="ECO:0000256" key="2">
    <source>
        <dbReference type="ARBA" id="ARBA00004174"/>
    </source>
</evidence>
<reference evidence="16 17" key="1">
    <citation type="journal article" date="2023" name="Arcadia Sci">
        <title>De novo assembly of a long-read Amblyomma americanum tick genome.</title>
        <authorList>
            <person name="Chou S."/>
            <person name="Poskanzer K.E."/>
            <person name="Rollins M."/>
            <person name="Thuy-Boun P.S."/>
        </authorList>
    </citation>
    <scope>NUCLEOTIDE SEQUENCE [LARGE SCALE GENOMIC DNA]</scope>
    <source>
        <strain evidence="16">F_SG_1</strain>
        <tissue evidence="16">Salivary glands</tissue>
    </source>
</reference>
<gene>
    <name evidence="16" type="ORF">V5799_014043</name>
</gene>
<evidence type="ECO:0000256" key="1">
    <source>
        <dbReference type="ARBA" id="ARBA00001971"/>
    </source>
</evidence>
<accession>A0AAQ4E464</accession>
<evidence type="ECO:0000256" key="4">
    <source>
        <dbReference type="ARBA" id="ARBA00010617"/>
    </source>
</evidence>
<keyword evidence="6 14" id="KW-0479">Metal-binding</keyword>
<comment type="function">
    <text evidence="13">Cytochromes P450 are a group of heme-thiolate monooxygenases. They oxidize a variety of structurally unrelated compounds, including steroids, fatty acids, and xenobiotics.</text>
</comment>
<dbReference type="FunFam" id="1.10.630.10:FF:000042">
    <property type="entry name" value="Cytochrome P450"/>
    <property type="match status" value="1"/>
</dbReference>
<dbReference type="InterPro" id="IPR017972">
    <property type="entry name" value="Cyt_P450_CS"/>
</dbReference>
<evidence type="ECO:0000256" key="14">
    <source>
        <dbReference type="PIRSR" id="PIRSR602401-1"/>
    </source>
</evidence>
<dbReference type="CDD" id="cd11055">
    <property type="entry name" value="CYP3A-like"/>
    <property type="match status" value="1"/>
</dbReference>
<evidence type="ECO:0000256" key="8">
    <source>
        <dbReference type="ARBA" id="ARBA00022848"/>
    </source>
</evidence>
<dbReference type="SUPFAM" id="SSF48264">
    <property type="entry name" value="Cytochrome P450"/>
    <property type="match status" value="1"/>
</dbReference>
<dbReference type="InterPro" id="IPR001128">
    <property type="entry name" value="Cyt_P450"/>
</dbReference>
<dbReference type="GO" id="GO:0005506">
    <property type="term" value="F:iron ion binding"/>
    <property type="evidence" value="ECO:0007669"/>
    <property type="project" value="InterPro"/>
</dbReference>
<keyword evidence="7" id="KW-0256">Endoplasmic reticulum</keyword>
<dbReference type="PRINTS" id="PR00385">
    <property type="entry name" value="P450"/>
</dbReference>
<comment type="cofactor">
    <cofactor evidence="1 14">
        <name>heme</name>
        <dbReference type="ChEBI" id="CHEBI:30413"/>
    </cofactor>
</comment>
<evidence type="ECO:0000256" key="6">
    <source>
        <dbReference type="ARBA" id="ARBA00022723"/>
    </source>
</evidence>
<evidence type="ECO:0000256" key="7">
    <source>
        <dbReference type="ARBA" id="ARBA00022824"/>
    </source>
</evidence>
<evidence type="ECO:0000313" key="16">
    <source>
        <dbReference type="EMBL" id="KAK8769494.1"/>
    </source>
</evidence>
<evidence type="ECO:0000256" key="10">
    <source>
        <dbReference type="ARBA" id="ARBA00023004"/>
    </source>
</evidence>
<dbReference type="Gene3D" id="1.10.630.10">
    <property type="entry name" value="Cytochrome P450"/>
    <property type="match status" value="1"/>
</dbReference>
<keyword evidence="8" id="KW-0492">Microsome</keyword>
<dbReference type="GO" id="GO:0008395">
    <property type="term" value="F:steroid hydroxylase activity"/>
    <property type="evidence" value="ECO:0007669"/>
    <property type="project" value="TreeGrafter"/>
</dbReference>
<dbReference type="AlphaFoldDB" id="A0AAQ4E464"/>
<keyword evidence="5 14" id="KW-0349">Heme</keyword>
<evidence type="ECO:0000256" key="15">
    <source>
        <dbReference type="RuleBase" id="RU000461"/>
    </source>
</evidence>
<dbReference type="Pfam" id="PF00067">
    <property type="entry name" value="p450"/>
    <property type="match status" value="1"/>
</dbReference>
<evidence type="ECO:0000256" key="12">
    <source>
        <dbReference type="ARBA" id="ARBA00023136"/>
    </source>
</evidence>
<dbReference type="PROSITE" id="PS00086">
    <property type="entry name" value="CYTOCHROME_P450"/>
    <property type="match status" value="1"/>
</dbReference>
<evidence type="ECO:0000256" key="5">
    <source>
        <dbReference type="ARBA" id="ARBA00022617"/>
    </source>
</evidence>
<keyword evidence="12" id="KW-0472">Membrane</keyword>
<keyword evidence="9 15" id="KW-0560">Oxidoreductase</keyword>
<dbReference type="EMBL" id="JARKHS020022535">
    <property type="protein sequence ID" value="KAK8769494.1"/>
    <property type="molecule type" value="Genomic_DNA"/>
</dbReference>
<feature type="binding site" description="axial binding residue" evidence="14">
    <location>
        <position position="486"/>
    </location>
    <ligand>
        <name>heme</name>
        <dbReference type="ChEBI" id="CHEBI:30413"/>
    </ligand>
    <ligandPart>
        <name>Fe</name>
        <dbReference type="ChEBI" id="CHEBI:18248"/>
    </ligandPart>
</feature>
<sequence length="542" mass="61153">MHSSVLLVSCTRFSKLGLQDMFESESSRELREAPKIDFRSSCRYTVSTFADTRITGKSKMFLMRSSNFSGNHSYGSLIRQKKYGKVFGAFEGPMPTLIVADPDLVKLVLVKHFQTFPNRRLFKMNDPILDNMMSLVAADRWRKIRPAASPAFSTGKLRKMNELIQDCARVSMQHLLKAAKGENEVNAKEFFGHYTLDVIARCAFGTKLDSHSDQANQFVSKARSAFNLKPTLPILLTFYIFGLFPFLSKLLRLPAFSSDAFAFFKTVCVNIIEKRKLSSMKHQDFLQLMVDAQDGRLQAGPEGPEDAEDKLFNLGAKQAQATEQTADSKALTEDEALSQCVVFFIGGQDTTSSVIAYTAYLLALHPDVQQRLQEEVDNCIKEHGEEPSLDDISKLKYLNCVISESLRLYPPAVFVDRTACEDFTFGDTGFKLPKNCVVRVPVYAMHHDPEYFEDPEKFDPERFSEENVGLIRPYSYLPFGAGPRNCIGMRFALQVVKVCMFHVIRNVELLRTPNTQVPLKMVRSLGLLTAEDIIIGVQKRGL</sequence>
<keyword evidence="11 15" id="KW-0503">Monooxygenase</keyword>
<dbReference type="PANTHER" id="PTHR24302:SF15">
    <property type="entry name" value="FATTY-ACID PEROXYGENASE"/>
    <property type="match status" value="1"/>
</dbReference>
<evidence type="ECO:0000256" key="3">
    <source>
        <dbReference type="ARBA" id="ARBA00004406"/>
    </source>
</evidence>
<evidence type="ECO:0000313" key="17">
    <source>
        <dbReference type="Proteomes" id="UP001321473"/>
    </source>
</evidence>
<dbReference type="InterPro" id="IPR036396">
    <property type="entry name" value="Cyt_P450_sf"/>
</dbReference>
<proteinExistence type="inferred from homology"/>
<dbReference type="PRINTS" id="PR00463">
    <property type="entry name" value="EP450I"/>
</dbReference>
<comment type="caution">
    <text evidence="16">The sequence shown here is derived from an EMBL/GenBank/DDBJ whole genome shotgun (WGS) entry which is preliminary data.</text>
</comment>
<organism evidence="16 17">
    <name type="scientific">Amblyomma americanum</name>
    <name type="common">Lone star tick</name>
    <dbReference type="NCBI Taxonomy" id="6943"/>
    <lineage>
        <taxon>Eukaryota</taxon>
        <taxon>Metazoa</taxon>
        <taxon>Ecdysozoa</taxon>
        <taxon>Arthropoda</taxon>
        <taxon>Chelicerata</taxon>
        <taxon>Arachnida</taxon>
        <taxon>Acari</taxon>
        <taxon>Parasitiformes</taxon>
        <taxon>Ixodida</taxon>
        <taxon>Ixodoidea</taxon>
        <taxon>Ixodidae</taxon>
        <taxon>Amblyomminae</taxon>
        <taxon>Amblyomma</taxon>
    </lineage>
</organism>
<evidence type="ECO:0000256" key="13">
    <source>
        <dbReference type="ARBA" id="ARBA00043906"/>
    </source>
</evidence>
<evidence type="ECO:0000256" key="9">
    <source>
        <dbReference type="ARBA" id="ARBA00023002"/>
    </source>
</evidence>
<name>A0AAQ4E464_AMBAM</name>
<dbReference type="GO" id="GO:0016705">
    <property type="term" value="F:oxidoreductase activity, acting on paired donors, with incorporation or reduction of molecular oxygen"/>
    <property type="evidence" value="ECO:0007669"/>
    <property type="project" value="InterPro"/>
</dbReference>
<dbReference type="InterPro" id="IPR002401">
    <property type="entry name" value="Cyt_P450_E_grp-I"/>
</dbReference>
<evidence type="ECO:0008006" key="18">
    <source>
        <dbReference type="Google" id="ProtNLM"/>
    </source>
</evidence>
<comment type="similarity">
    <text evidence="4 15">Belongs to the cytochrome P450 family.</text>
</comment>
<keyword evidence="17" id="KW-1185">Reference proteome</keyword>
<comment type="subcellular location">
    <subcellularLocation>
        <location evidence="3">Endoplasmic reticulum membrane</location>
        <topology evidence="3">Peripheral membrane protein</topology>
    </subcellularLocation>
    <subcellularLocation>
        <location evidence="2">Microsome membrane</location>
        <topology evidence="2">Peripheral membrane protein</topology>
    </subcellularLocation>
</comment>
<dbReference type="GO" id="GO:0020037">
    <property type="term" value="F:heme binding"/>
    <property type="evidence" value="ECO:0007669"/>
    <property type="project" value="InterPro"/>
</dbReference>
<dbReference type="GO" id="GO:0005789">
    <property type="term" value="C:endoplasmic reticulum membrane"/>
    <property type="evidence" value="ECO:0007669"/>
    <property type="project" value="UniProtKB-SubCell"/>
</dbReference>
<dbReference type="Proteomes" id="UP001321473">
    <property type="component" value="Unassembled WGS sequence"/>
</dbReference>